<sequence>MVKSMWTPLLISGLYCFSLTRC</sequence>
<reference evidence="1" key="2">
    <citation type="journal article" date="2015" name="Fish Shellfish Immunol.">
        <title>Early steps in the European eel (Anguilla anguilla)-Vibrio vulnificus interaction in the gills: Role of the RtxA13 toxin.</title>
        <authorList>
            <person name="Callol A."/>
            <person name="Pajuelo D."/>
            <person name="Ebbesson L."/>
            <person name="Teles M."/>
            <person name="MacKenzie S."/>
            <person name="Amaro C."/>
        </authorList>
    </citation>
    <scope>NUCLEOTIDE SEQUENCE</scope>
</reference>
<organism evidence="1">
    <name type="scientific">Anguilla anguilla</name>
    <name type="common">European freshwater eel</name>
    <name type="synonym">Muraena anguilla</name>
    <dbReference type="NCBI Taxonomy" id="7936"/>
    <lineage>
        <taxon>Eukaryota</taxon>
        <taxon>Metazoa</taxon>
        <taxon>Chordata</taxon>
        <taxon>Craniata</taxon>
        <taxon>Vertebrata</taxon>
        <taxon>Euteleostomi</taxon>
        <taxon>Actinopterygii</taxon>
        <taxon>Neopterygii</taxon>
        <taxon>Teleostei</taxon>
        <taxon>Anguilliformes</taxon>
        <taxon>Anguillidae</taxon>
        <taxon>Anguilla</taxon>
    </lineage>
</organism>
<dbReference type="AlphaFoldDB" id="A0A0E9XAR1"/>
<protein>
    <submittedName>
        <fullName evidence="1">Uncharacterized protein</fullName>
    </submittedName>
</protein>
<dbReference type="EMBL" id="GBXM01009036">
    <property type="protein sequence ID" value="JAH99541.1"/>
    <property type="molecule type" value="Transcribed_RNA"/>
</dbReference>
<name>A0A0E9XAR1_ANGAN</name>
<evidence type="ECO:0000313" key="1">
    <source>
        <dbReference type="EMBL" id="JAH99541.1"/>
    </source>
</evidence>
<reference evidence="1" key="1">
    <citation type="submission" date="2014-11" db="EMBL/GenBank/DDBJ databases">
        <authorList>
            <person name="Amaro Gonzalez C."/>
        </authorList>
    </citation>
    <scope>NUCLEOTIDE SEQUENCE</scope>
</reference>
<accession>A0A0E9XAR1</accession>
<proteinExistence type="predicted"/>